<sequence length="264" mass="30406">MKKLLHGIIFLLLTVITQIGGIIYLISIVLIKSTAHKKLIKRLGVFIALYLIAIFLIVPNVAPIFGREKIKETEFLKAHSIFYKLANRNYVRPELNKTLAQIASEFGQQHNGIKMVYLDANFPFIDKFPLLPHLSHNDGKKIDVSLIYENPNGQLTNKKPSVSGYGVYESPKPKDYNQTTVCKKEGYWQYDFPKYLTLGKINKDIQFSENGTRNLVDLILKQHTIGKMFIEPHLKTRLHLANEKIRFHGCQAARHDDHIHFQLK</sequence>
<comment type="caution">
    <text evidence="1">The sequence shown here is derived from an EMBL/GenBank/DDBJ whole genome shotgun (WGS) entry which is preliminary data.</text>
</comment>
<evidence type="ECO:0000313" key="2">
    <source>
        <dbReference type="Proteomes" id="UP000356253"/>
    </source>
</evidence>
<reference evidence="1" key="1">
    <citation type="submission" date="2019-09" db="EMBL/GenBank/DDBJ databases">
        <authorList>
            <person name="Rodrigo-Torres L."/>
            <person name="Arahal R. D."/>
            <person name="Lucena T."/>
        </authorList>
    </citation>
    <scope>NUCLEOTIDE SEQUENCE</scope>
    <source>
        <strain evidence="1">ISS653</strain>
    </source>
</reference>
<name>A0AC61YCW4_9FLAO</name>
<proteinExistence type="predicted"/>
<dbReference type="EMBL" id="CABVMM010000016">
    <property type="protein sequence ID" value="VVV02229.1"/>
    <property type="molecule type" value="Genomic_DNA"/>
</dbReference>
<dbReference type="Proteomes" id="UP000356253">
    <property type="component" value="Unassembled WGS sequence"/>
</dbReference>
<accession>A0AC61YCW4</accession>
<evidence type="ECO:0000313" key="1">
    <source>
        <dbReference type="EMBL" id="VVV02229.1"/>
    </source>
</evidence>
<organism evidence="1 2">
    <name type="scientific">Mesonia oceanica</name>
    <dbReference type="NCBI Taxonomy" id="2687242"/>
    <lineage>
        <taxon>Bacteria</taxon>
        <taxon>Pseudomonadati</taxon>
        <taxon>Bacteroidota</taxon>
        <taxon>Flavobacteriia</taxon>
        <taxon>Flavobacteriales</taxon>
        <taxon>Flavobacteriaceae</taxon>
        <taxon>Mesonia</taxon>
    </lineage>
</organism>
<keyword evidence="2" id="KW-1185">Reference proteome</keyword>
<gene>
    <name evidence="1" type="ORF">FVB9532_03527</name>
</gene>
<protein>
    <submittedName>
        <fullName evidence="1">Uncharacterized protein</fullName>
    </submittedName>
</protein>